<evidence type="ECO:0000256" key="1">
    <source>
        <dbReference type="ARBA" id="ARBA00022679"/>
    </source>
</evidence>
<dbReference type="Gene3D" id="3.40.1180.10">
    <property type="entry name" value="Decaprenyl diphosphate synthase-like"/>
    <property type="match status" value="1"/>
</dbReference>
<feature type="binding site" evidence="2">
    <location>
        <begin position="197"/>
        <end position="199"/>
    </location>
    <ligand>
        <name>substrate</name>
    </ligand>
</feature>
<evidence type="ECO:0000313" key="4">
    <source>
        <dbReference type="Proteomes" id="UP000767854"/>
    </source>
</evidence>
<dbReference type="EC" id="2.5.1.-" evidence="2"/>
<feature type="binding site" evidence="2">
    <location>
        <position position="40"/>
    </location>
    <ligand>
        <name>substrate</name>
    </ligand>
</feature>
<dbReference type="HAMAP" id="MF_01139">
    <property type="entry name" value="ISPT"/>
    <property type="match status" value="1"/>
</dbReference>
<dbReference type="RefSeq" id="WP_204661165.1">
    <property type="nucleotide sequence ID" value="NZ_JAFBDT010000001.1"/>
</dbReference>
<feature type="binding site" evidence="2">
    <location>
        <position position="210"/>
    </location>
    <ligand>
        <name>Mg(2+)</name>
        <dbReference type="ChEBI" id="CHEBI:18420"/>
    </ligand>
</feature>
<keyword evidence="1 2" id="KW-0808">Transferase</keyword>
<feature type="binding site" evidence="2">
    <location>
        <position position="74"/>
    </location>
    <ligand>
        <name>substrate</name>
    </ligand>
</feature>
<evidence type="ECO:0000256" key="2">
    <source>
        <dbReference type="HAMAP-Rule" id="MF_01139"/>
    </source>
</evidence>
<comment type="similarity">
    <text evidence="2">Belongs to the UPP synthase family.</text>
</comment>
<dbReference type="EMBL" id="JAFBDT010000001">
    <property type="protein sequence ID" value="MBM7560619.1"/>
    <property type="molecule type" value="Genomic_DNA"/>
</dbReference>
<dbReference type="GO" id="GO:0008834">
    <property type="term" value="F:ditrans,polycis-undecaprenyl-diphosphate synthase [(2E,6E)-farnesyl-diphosphate specific] activity"/>
    <property type="evidence" value="ECO:0007669"/>
    <property type="project" value="UniProtKB-EC"/>
</dbReference>
<keyword evidence="2" id="KW-0460">Magnesium</keyword>
<comment type="caution">
    <text evidence="3">The sequence shown here is derived from an EMBL/GenBank/DDBJ whole genome shotgun (WGS) entry which is preliminary data.</text>
</comment>
<comment type="cofactor">
    <cofactor evidence="2">
        <name>Mg(2+)</name>
        <dbReference type="ChEBI" id="CHEBI:18420"/>
    </cofactor>
    <text evidence="2">Binds 2 magnesium ions per subunit.</text>
</comment>
<dbReference type="PANTHER" id="PTHR10291:SF0">
    <property type="entry name" value="DEHYDRODOLICHYL DIPHOSPHATE SYNTHASE 2"/>
    <property type="match status" value="1"/>
</dbReference>
<reference evidence="3 4" key="1">
    <citation type="submission" date="2021-01" db="EMBL/GenBank/DDBJ databases">
        <title>Genomic Encyclopedia of Type Strains, Phase IV (KMG-IV): sequencing the most valuable type-strain genomes for metagenomic binning, comparative biology and taxonomic classification.</title>
        <authorList>
            <person name="Goeker M."/>
        </authorList>
    </citation>
    <scope>NUCLEOTIDE SEQUENCE [LARGE SCALE GENOMIC DNA]</scope>
    <source>
        <strain evidence="3 4">DSM 24436</strain>
    </source>
</reference>
<dbReference type="SUPFAM" id="SSF64005">
    <property type="entry name" value="Undecaprenyl diphosphate synthase"/>
    <property type="match status" value="1"/>
</dbReference>
<dbReference type="NCBIfam" id="TIGR00055">
    <property type="entry name" value="uppS"/>
    <property type="match status" value="1"/>
</dbReference>
<dbReference type="PROSITE" id="PS01066">
    <property type="entry name" value="UPP_SYNTHASE"/>
    <property type="match status" value="1"/>
</dbReference>
<comment type="function">
    <text evidence="2">Catalyzes the condensation of isopentenyl diphosphate (IPP) with allylic pyrophosphates generating different type of terpenoids.</text>
</comment>
<feature type="binding site" evidence="2">
    <location>
        <position position="28"/>
    </location>
    <ligand>
        <name>substrate</name>
    </ligand>
</feature>
<feature type="binding site" evidence="2">
    <location>
        <position position="23"/>
    </location>
    <ligand>
        <name>Mg(2+)</name>
        <dbReference type="ChEBI" id="CHEBI:18420"/>
    </ligand>
</feature>
<evidence type="ECO:0000313" key="3">
    <source>
        <dbReference type="EMBL" id="MBM7560619.1"/>
    </source>
</evidence>
<proteinExistence type="inferred from homology"/>
<dbReference type="NCBIfam" id="NF011405">
    <property type="entry name" value="PRK14830.1"/>
    <property type="match status" value="1"/>
</dbReference>
<dbReference type="PANTHER" id="PTHR10291">
    <property type="entry name" value="DEHYDRODOLICHYL DIPHOSPHATE SYNTHASE FAMILY MEMBER"/>
    <property type="match status" value="1"/>
</dbReference>
<protein>
    <recommendedName>
        <fullName evidence="2">Isoprenyl transferase</fullName>
        <ecNumber evidence="2">2.5.1.-</ecNumber>
    </recommendedName>
</protein>
<dbReference type="InterPro" id="IPR036424">
    <property type="entry name" value="UPP_synth-like_sf"/>
</dbReference>
<keyword evidence="4" id="KW-1185">Reference proteome</keyword>
<name>A0ABS2MMJ0_9FIRM</name>
<feature type="active site" description="Proton acceptor" evidence="2">
    <location>
        <position position="71"/>
    </location>
</feature>
<comment type="subunit">
    <text evidence="2">Homodimer.</text>
</comment>
<feature type="binding site" evidence="2">
    <location>
        <begin position="24"/>
        <end position="27"/>
    </location>
    <ligand>
        <name>substrate</name>
    </ligand>
</feature>
<feature type="binding site" evidence="2">
    <location>
        <position position="191"/>
    </location>
    <ligand>
        <name>substrate</name>
    </ligand>
</feature>
<dbReference type="Pfam" id="PF01255">
    <property type="entry name" value="Prenyltransf"/>
    <property type="match status" value="1"/>
</dbReference>
<gene>
    <name evidence="3" type="ORF">JOC49_000128</name>
</gene>
<organism evidence="3 4">
    <name type="scientific">Fusibacter tunisiensis</name>
    <dbReference type="NCBI Taxonomy" id="1008308"/>
    <lineage>
        <taxon>Bacteria</taxon>
        <taxon>Bacillati</taxon>
        <taxon>Bacillota</taxon>
        <taxon>Clostridia</taxon>
        <taxon>Eubacteriales</taxon>
        <taxon>Eubacteriales Family XII. Incertae Sedis</taxon>
        <taxon>Fusibacter</taxon>
    </lineage>
</organism>
<dbReference type="Proteomes" id="UP000767854">
    <property type="component" value="Unassembled WGS sequence"/>
</dbReference>
<dbReference type="InterPro" id="IPR018520">
    <property type="entry name" value="UPP_synth-like_CS"/>
</dbReference>
<feature type="binding site" evidence="2">
    <location>
        <position position="72"/>
    </location>
    <ligand>
        <name>substrate</name>
    </ligand>
</feature>
<accession>A0ABS2MMJ0</accession>
<sequence length="243" mass="28050">MRSTDKIEMKLDQMPKHVAFIMDGNGRWAKKRSLPRLSGHNAGTETLKNIVKISQKFGVSYVSFYAFSTENWKRPNDEVSGLMKLLVKYIRSEINEIHSNNIKINVLGDIKSLPEYARKEVTYALEKTQHNTGMNFNIALNYGGRDEIIQAVKRISTAVSEGSLKVEDIDSDLFSAYLYTKGMPDPDLMIRTSGEQRLSNFLLWQLAYAEFIFESCYWPDFTEEIYKNAIISYQQRNRRFGSL</sequence>
<dbReference type="InterPro" id="IPR001441">
    <property type="entry name" value="UPP_synth-like"/>
</dbReference>
<feature type="binding site" evidence="2">
    <location>
        <position position="36"/>
    </location>
    <ligand>
        <name>substrate</name>
    </ligand>
</feature>
<keyword evidence="2" id="KW-0479">Metal-binding</keyword>
<dbReference type="CDD" id="cd00475">
    <property type="entry name" value="Cis_IPPS"/>
    <property type="match status" value="1"/>
</dbReference>
<feature type="binding site" evidence="2">
    <location>
        <begin position="68"/>
        <end position="70"/>
    </location>
    <ligand>
        <name>substrate</name>
    </ligand>
</feature>
<feature type="active site" evidence="2">
    <location>
        <position position="23"/>
    </location>
</feature>